<dbReference type="EMBL" id="MU274905">
    <property type="protein sequence ID" value="KAI0091554.1"/>
    <property type="molecule type" value="Genomic_DNA"/>
</dbReference>
<proteinExistence type="predicted"/>
<name>A0ACB8UBV7_9APHY</name>
<accession>A0ACB8UBV7</accession>
<dbReference type="Proteomes" id="UP001055072">
    <property type="component" value="Unassembled WGS sequence"/>
</dbReference>
<organism evidence="1 2">
    <name type="scientific">Irpex rosettiformis</name>
    <dbReference type="NCBI Taxonomy" id="378272"/>
    <lineage>
        <taxon>Eukaryota</taxon>
        <taxon>Fungi</taxon>
        <taxon>Dikarya</taxon>
        <taxon>Basidiomycota</taxon>
        <taxon>Agaricomycotina</taxon>
        <taxon>Agaricomycetes</taxon>
        <taxon>Polyporales</taxon>
        <taxon>Irpicaceae</taxon>
        <taxon>Irpex</taxon>
    </lineage>
</organism>
<sequence length="147" mass="16908">MPRASSSGIPNPAASQQTKFRVNPRRSYSERMSETRAEIRRIMKEALRAITQDPSAAMRWPSYWKDIVCKYRVVVEGWPYNDVPFRNLSDVSNLQKLEILLRGWQTGQIYFRRLPEVEFEALSATRAAQIEAAQGQEYGTQLDDPAV</sequence>
<comment type="caution">
    <text evidence="1">The sequence shown here is derived from an EMBL/GenBank/DDBJ whole genome shotgun (WGS) entry which is preliminary data.</text>
</comment>
<gene>
    <name evidence="1" type="ORF">BDY19DRAFT_885925</name>
</gene>
<keyword evidence="2" id="KW-1185">Reference proteome</keyword>
<reference evidence="1" key="1">
    <citation type="journal article" date="2021" name="Environ. Microbiol.">
        <title>Gene family expansions and transcriptome signatures uncover fungal adaptations to wood decay.</title>
        <authorList>
            <person name="Hage H."/>
            <person name="Miyauchi S."/>
            <person name="Viragh M."/>
            <person name="Drula E."/>
            <person name="Min B."/>
            <person name="Chaduli D."/>
            <person name="Navarro D."/>
            <person name="Favel A."/>
            <person name="Norest M."/>
            <person name="Lesage-Meessen L."/>
            <person name="Balint B."/>
            <person name="Merenyi Z."/>
            <person name="de Eugenio L."/>
            <person name="Morin E."/>
            <person name="Martinez A.T."/>
            <person name="Baldrian P."/>
            <person name="Stursova M."/>
            <person name="Martinez M.J."/>
            <person name="Novotny C."/>
            <person name="Magnuson J.K."/>
            <person name="Spatafora J.W."/>
            <person name="Maurice S."/>
            <person name="Pangilinan J."/>
            <person name="Andreopoulos W."/>
            <person name="LaButti K."/>
            <person name="Hundley H."/>
            <person name="Na H."/>
            <person name="Kuo A."/>
            <person name="Barry K."/>
            <person name="Lipzen A."/>
            <person name="Henrissat B."/>
            <person name="Riley R."/>
            <person name="Ahrendt S."/>
            <person name="Nagy L.G."/>
            <person name="Grigoriev I.V."/>
            <person name="Martin F."/>
            <person name="Rosso M.N."/>
        </authorList>
    </citation>
    <scope>NUCLEOTIDE SEQUENCE</scope>
    <source>
        <strain evidence="1">CBS 384.51</strain>
    </source>
</reference>
<protein>
    <submittedName>
        <fullName evidence="1">Uncharacterized protein</fullName>
    </submittedName>
</protein>
<evidence type="ECO:0000313" key="2">
    <source>
        <dbReference type="Proteomes" id="UP001055072"/>
    </source>
</evidence>
<evidence type="ECO:0000313" key="1">
    <source>
        <dbReference type="EMBL" id="KAI0091554.1"/>
    </source>
</evidence>